<dbReference type="NCBIfam" id="TIGR00401">
    <property type="entry name" value="msrA"/>
    <property type="match status" value="1"/>
</dbReference>
<proteinExistence type="inferred from homology"/>
<gene>
    <name evidence="11" type="primary">msrAB</name>
    <name evidence="9" type="synonym">msrA</name>
    <name evidence="11" type="ORF">CRENPOLYSF1_1110014</name>
</gene>
<evidence type="ECO:0000256" key="9">
    <source>
        <dbReference type="HAMAP-Rule" id="MF_01401"/>
    </source>
</evidence>
<evidence type="ECO:0000256" key="1">
    <source>
        <dbReference type="ARBA" id="ARBA00008076"/>
    </source>
</evidence>
<evidence type="ECO:0000256" key="7">
    <source>
        <dbReference type="ARBA" id="ARBA00048488"/>
    </source>
</evidence>
<keyword evidence="4" id="KW-0511">Multifunctional enzyme</keyword>
<dbReference type="GO" id="GO:0030091">
    <property type="term" value="P:protein repair"/>
    <property type="evidence" value="ECO:0007669"/>
    <property type="project" value="InterPro"/>
</dbReference>
<dbReference type="InterPro" id="IPR002579">
    <property type="entry name" value="Met_Sox_Rdtase_MsrB_dom"/>
</dbReference>
<evidence type="ECO:0000256" key="4">
    <source>
        <dbReference type="ARBA" id="ARBA00023268"/>
    </source>
</evidence>
<dbReference type="PANTHER" id="PTHR10173:SF59">
    <property type="entry name" value="PEPTIDE METHIONINE SULFOXIDE REDUCTASE MSRA_MSRB"/>
    <property type="match status" value="1"/>
</dbReference>
<name>A0A1R4GZP1_9GAMM</name>
<feature type="domain" description="MsrB" evidence="10">
    <location>
        <begin position="227"/>
        <end position="349"/>
    </location>
</feature>
<sequence>MRLTIILSTLFIAVLLVITSYAGKNSNAATENLENFSTAVFAGGCFWCTEADFEKLPGVHQVVSGFSGGHVANPSYEQVSTGGTGHVESVKVYYDPEVISYEDLLNAFWHMINPTDNEGQFVDRGEEYRSLIFYQTDQEKTKAEYSRQVLNASKRYSAPVITKIKALVAFYPAEEDHQDYYQKNPLRYKYYRNNSGRDQYLEKIWSNNSQVAANPNKPSNSYSKPADDNLRKNLTPLQYQVTQQEATEPAFKNDYWNEKQAGIYVDIVSGEPLFSSQDKFDSGTGWPSFVKPLVADNIIQKKDLLLIFPRTEVRSRYGDSHLGHVFNDGPKPTGLRYCINSAALKFIRLEDLQKAGYAAFLSQFNTVPK</sequence>
<dbReference type="InterPro" id="IPR036509">
    <property type="entry name" value="Met_Sox_Rdtase_MsrA_sf"/>
</dbReference>
<dbReference type="NCBIfam" id="TIGR00357">
    <property type="entry name" value="peptide-methionine (R)-S-oxide reductase MsrB"/>
    <property type="match status" value="1"/>
</dbReference>
<dbReference type="GO" id="GO:0006979">
    <property type="term" value="P:response to oxidative stress"/>
    <property type="evidence" value="ECO:0007669"/>
    <property type="project" value="InterPro"/>
</dbReference>
<dbReference type="PANTHER" id="PTHR10173">
    <property type="entry name" value="METHIONINE SULFOXIDE REDUCTASE"/>
    <property type="match status" value="1"/>
</dbReference>
<dbReference type="SUPFAM" id="SSF51316">
    <property type="entry name" value="Mss4-like"/>
    <property type="match status" value="1"/>
</dbReference>
<dbReference type="EMBL" id="FUKI01000015">
    <property type="protein sequence ID" value="SJM89451.1"/>
    <property type="molecule type" value="Genomic_DNA"/>
</dbReference>
<evidence type="ECO:0000259" key="10">
    <source>
        <dbReference type="PROSITE" id="PS51790"/>
    </source>
</evidence>
<evidence type="ECO:0000313" key="12">
    <source>
        <dbReference type="Proteomes" id="UP000195667"/>
    </source>
</evidence>
<comment type="similarity">
    <text evidence="2">In the N-terminal section; belongs to the MsrA Met sulfoxide reductase family.</text>
</comment>
<dbReference type="PROSITE" id="PS51790">
    <property type="entry name" value="MSRB"/>
    <property type="match status" value="1"/>
</dbReference>
<dbReference type="FunFam" id="2.170.150.20:FF:000003">
    <property type="entry name" value="Peptide methionine sulfoxide reductase MsrB"/>
    <property type="match status" value="1"/>
</dbReference>
<dbReference type="Gene3D" id="3.30.1060.10">
    <property type="entry name" value="Peptide methionine sulphoxide reductase MsrA"/>
    <property type="match status" value="1"/>
</dbReference>
<evidence type="ECO:0000256" key="3">
    <source>
        <dbReference type="ARBA" id="ARBA00023002"/>
    </source>
</evidence>
<evidence type="ECO:0000313" key="11">
    <source>
        <dbReference type="EMBL" id="SJM89451.1"/>
    </source>
</evidence>
<comment type="catalytic activity">
    <reaction evidence="7">
        <text>L-methionyl-[protein] + [thioredoxin]-disulfide + H2O = L-methionyl-(R)-S-oxide-[protein] + [thioredoxin]-dithiol</text>
        <dbReference type="Rhea" id="RHEA:24164"/>
        <dbReference type="Rhea" id="RHEA-COMP:10698"/>
        <dbReference type="Rhea" id="RHEA-COMP:10700"/>
        <dbReference type="Rhea" id="RHEA-COMP:12313"/>
        <dbReference type="Rhea" id="RHEA-COMP:12314"/>
        <dbReference type="ChEBI" id="CHEBI:15377"/>
        <dbReference type="ChEBI" id="CHEBI:16044"/>
        <dbReference type="ChEBI" id="CHEBI:29950"/>
        <dbReference type="ChEBI" id="CHEBI:45764"/>
        <dbReference type="ChEBI" id="CHEBI:50058"/>
        <dbReference type="EC" id="1.8.4.12"/>
    </reaction>
</comment>
<dbReference type="InterPro" id="IPR011057">
    <property type="entry name" value="Mss4-like_sf"/>
</dbReference>
<comment type="catalytic activity">
    <reaction evidence="8 9">
        <text>[thioredoxin]-disulfide + L-methionine + H2O = L-methionine (S)-S-oxide + [thioredoxin]-dithiol</text>
        <dbReference type="Rhea" id="RHEA:19993"/>
        <dbReference type="Rhea" id="RHEA-COMP:10698"/>
        <dbReference type="Rhea" id="RHEA-COMP:10700"/>
        <dbReference type="ChEBI" id="CHEBI:15377"/>
        <dbReference type="ChEBI" id="CHEBI:29950"/>
        <dbReference type="ChEBI" id="CHEBI:50058"/>
        <dbReference type="ChEBI" id="CHEBI:57844"/>
        <dbReference type="ChEBI" id="CHEBI:58772"/>
        <dbReference type="EC" id="1.8.4.11"/>
    </reaction>
</comment>
<protein>
    <recommendedName>
        <fullName evidence="9">Peptide methionine sulfoxide reductase MsrA</fullName>
        <shortName evidence="9">Protein-methionine-S-oxide reductase</shortName>
        <ecNumber evidence="9">1.8.4.11</ecNumber>
    </recommendedName>
    <alternativeName>
        <fullName evidence="9">Peptide-methionine (S)-S-oxide reductase</fullName>
        <shortName evidence="9">Peptide Met(O) reductase</shortName>
    </alternativeName>
</protein>
<dbReference type="GO" id="GO:0033744">
    <property type="term" value="F:L-methionine:thioredoxin-disulfide S-oxidoreductase activity"/>
    <property type="evidence" value="ECO:0007669"/>
    <property type="project" value="RHEA"/>
</dbReference>
<dbReference type="GO" id="GO:0008113">
    <property type="term" value="F:peptide-methionine (S)-S-oxide reductase activity"/>
    <property type="evidence" value="ECO:0007669"/>
    <property type="project" value="UniProtKB-UniRule"/>
</dbReference>
<dbReference type="SUPFAM" id="SSF55068">
    <property type="entry name" value="Peptide methionine sulfoxide reductase"/>
    <property type="match status" value="1"/>
</dbReference>
<dbReference type="GO" id="GO:0033743">
    <property type="term" value="F:peptide-methionine (R)-S-oxide reductase activity"/>
    <property type="evidence" value="ECO:0007669"/>
    <property type="project" value="UniProtKB-EC"/>
</dbReference>
<dbReference type="RefSeq" id="WP_087142133.1">
    <property type="nucleotide sequence ID" value="NZ_FUKI01000015.1"/>
</dbReference>
<dbReference type="EC" id="1.8.4.11" evidence="9"/>
<dbReference type="Gene3D" id="2.170.150.20">
    <property type="entry name" value="Peptide methionine sulfoxide reductase"/>
    <property type="match status" value="1"/>
</dbReference>
<dbReference type="HAMAP" id="MF_01401">
    <property type="entry name" value="MsrA"/>
    <property type="match status" value="1"/>
</dbReference>
<comment type="function">
    <text evidence="5 9">Has an important function as a repair enzyme for proteins that have been inactivated by oxidation. Catalyzes the reversible oxidation-reduction of methionine sulfoxide in proteins to methionine.</text>
</comment>
<dbReference type="Pfam" id="PF01625">
    <property type="entry name" value="PMSR"/>
    <property type="match status" value="1"/>
</dbReference>
<dbReference type="GO" id="GO:0005737">
    <property type="term" value="C:cytoplasm"/>
    <property type="evidence" value="ECO:0007669"/>
    <property type="project" value="TreeGrafter"/>
</dbReference>
<accession>A0A1R4GZP1</accession>
<dbReference type="AlphaFoldDB" id="A0A1R4GZP1"/>
<keyword evidence="3 9" id="KW-0560">Oxidoreductase</keyword>
<dbReference type="InterPro" id="IPR028427">
    <property type="entry name" value="Met_Sox_Rdtase_MsrB"/>
</dbReference>
<dbReference type="OrthoDB" id="4174719at2"/>
<evidence type="ECO:0000256" key="2">
    <source>
        <dbReference type="ARBA" id="ARBA00011017"/>
    </source>
</evidence>
<keyword evidence="12" id="KW-1185">Reference proteome</keyword>
<dbReference type="Proteomes" id="UP000195667">
    <property type="component" value="Unassembled WGS sequence"/>
</dbReference>
<comment type="catalytic activity">
    <reaction evidence="6 9">
        <text>L-methionyl-[protein] + [thioredoxin]-disulfide + H2O = L-methionyl-(S)-S-oxide-[protein] + [thioredoxin]-dithiol</text>
        <dbReference type="Rhea" id="RHEA:14217"/>
        <dbReference type="Rhea" id="RHEA-COMP:10698"/>
        <dbReference type="Rhea" id="RHEA-COMP:10700"/>
        <dbReference type="Rhea" id="RHEA-COMP:12313"/>
        <dbReference type="Rhea" id="RHEA-COMP:12315"/>
        <dbReference type="ChEBI" id="CHEBI:15377"/>
        <dbReference type="ChEBI" id="CHEBI:16044"/>
        <dbReference type="ChEBI" id="CHEBI:29950"/>
        <dbReference type="ChEBI" id="CHEBI:44120"/>
        <dbReference type="ChEBI" id="CHEBI:50058"/>
        <dbReference type="EC" id="1.8.4.11"/>
    </reaction>
</comment>
<comment type="similarity">
    <text evidence="1">In the C-terminal section; belongs to the MsrB Met sulfoxide reductase family.</text>
</comment>
<evidence type="ECO:0000256" key="6">
    <source>
        <dbReference type="ARBA" id="ARBA00047806"/>
    </source>
</evidence>
<comment type="similarity">
    <text evidence="9">Belongs to the MsrA Met sulfoxide reductase family.</text>
</comment>
<organism evidence="11 12">
    <name type="scientific">Crenothrix polyspora</name>
    <dbReference type="NCBI Taxonomy" id="360316"/>
    <lineage>
        <taxon>Bacteria</taxon>
        <taxon>Pseudomonadati</taxon>
        <taxon>Pseudomonadota</taxon>
        <taxon>Gammaproteobacteria</taxon>
        <taxon>Methylococcales</taxon>
        <taxon>Crenotrichaceae</taxon>
        <taxon>Crenothrix</taxon>
    </lineage>
</organism>
<reference evidence="12" key="1">
    <citation type="submission" date="2017-02" db="EMBL/GenBank/DDBJ databases">
        <authorList>
            <person name="Daims H."/>
        </authorList>
    </citation>
    <scope>NUCLEOTIDE SEQUENCE [LARGE SCALE GENOMIC DNA]</scope>
</reference>
<evidence type="ECO:0000256" key="5">
    <source>
        <dbReference type="ARBA" id="ARBA00024679"/>
    </source>
</evidence>
<feature type="active site" evidence="9">
    <location>
        <position position="45"/>
    </location>
</feature>
<evidence type="ECO:0000256" key="8">
    <source>
        <dbReference type="ARBA" id="ARBA00048782"/>
    </source>
</evidence>
<dbReference type="Pfam" id="PF01641">
    <property type="entry name" value="SelR"/>
    <property type="match status" value="1"/>
</dbReference>
<dbReference type="InterPro" id="IPR002569">
    <property type="entry name" value="Met_Sox_Rdtase_MsrA_dom"/>
</dbReference>